<accession>A0A552WYK2</accession>
<dbReference type="OrthoDB" id="625456at2"/>
<evidence type="ECO:0000313" key="3">
    <source>
        <dbReference type="EMBL" id="TRW47891.1"/>
    </source>
</evidence>
<feature type="coiled-coil region" evidence="1">
    <location>
        <begin position="29"/>
        <end position="88"/>
    </location>
</feature>
<sequence length="447" mass="50737">MPRYQSLICVGLLSLVTFIASPSFAQSSELTIEERISLLEKELQALREENEALQQKAEEDRQQAQEDRAVAQRAAREAEQAASETAERTDESADDGIAIGGAVRFQYQVSDYNRPQRERGGDLDFDLIRIDFNGRMGDVILSAQYRWFQYMEAVRHAYFGYDFSDEWQGQVGLVIQPFGVMPYNSHNYFFSTNFYVGMEDNPGAGLRLMRRSDEWDLDFAFIKNDELGGSTGFTRSLADRYAYDVVGVRLAGEDPFADPTQLASESNTFMVRVARKWQMSDEQSFEAGFSGQLGRFNDGVNNIGDRQNLGIHAVYNTGPWEFQGQYAQYDYSFDMDHMGVVMGAYAYFETMPSKADLWTGNVAYSMPVEFGPISHLLWYNNYSLMTNKREFNDDTWMNVLGVAVTAGGLYTYFDLVTARNHPFIGGSTGVDGGRTNTRFNINFGYYF</sequence>
<evidence type="ECO:0000256" key="2">
    <source>
        <dbReference type="SAM" id="SignalP"/>
    </source>
</evidence>
<reference evidence="3 4" key="1">
    <citation type="submission" date="2019-07" db="EMBL/GenBank/DDBJ databases">
        <authorList>
            <person name="Yang M."/>
            <person name="Zhao D."/>
            <person name="Xiang H."/>
        </authorList>
    </citation>
    <scope>NUCLEOTIDE SEQUENCE [LARGE SCALE GENOMIC DNA]</scope>
    <source>
        <strain evidence="3 4">IM1326</strain>
    </source>
</reference>
<dbReference type="Proteomes" id="UP000320359">
    <property type="component" value="Unassembled WGS sequence"/>
</dbReference>
<evidence type="ECO:0000313" key="4">
    <source>
        <dbReference type="Proteomes" id="UP000320359"/>
    </source>
</evidence>
<feature type="signal peptide" evidence="2">
    <location>
        <begin position="1"/>
        <end position="25"/>
    </location>
</feature>
<comment type="caution">
    <text evidence="3">The sequence shown here is derived from an EMBL/GenBank/DDBJ whole genome shotgun (WGS) entry which is preliminary data.</text>
</comment>
<proteinExistence type="predicted"/>
<keyword evidence="1" id="KW-0175">Coiled coil</keyword>
<name>A0A552WYK2_9GAMM</name>
<keyword evidence="4" id="KW-1185">Reference proteome</keyword>
<feature type="chain" id="PRO_5021906833" evidence="2">
    <location>
        <begin position="26"/>
        <end position="447"/>
    </location>
</feature>
<dbReference type="EMBL" id="VJWL01000005">
    <property type="protein sequence ID" value="TRW47891.1"/>
    <property type="molecule type" value="Genomic_DNA"/>
</dbReference>
<dbReference type="AlphaFoldDB" id="A0A552WYK2"/>
<dbReference type="RefSeq" id="WP_143236534.1">
    <property type="nucleotide sequence ID" value="NZ_VJWL01000005.1"/>
</dbReference>
<dbReference type="Gene3D" id="2.40.160.10">
    <property type="entry name" value="Porin"/>
    <property type="match status" value="1"/>
</dbReference>
<dbReference type="SUPFAM" id="SSF56935">
    <property type="entry name" value="Porins"/>
    <property type="match status" value="1"/>
</dbReference>
<evidence type="ECO:0000256" key="1">
    <source>
        <dbReference type="SAM" id="Coils"/>
    </source>
</evidence>
<organism evidence="3 4">
    <name type="scientific">Aliidiomarina halalkaliphila</name>
    <dbReference type="NCBI Taxonomy" id="2593535"/>
    <lineage>
        <taxon>Bacteria</taxon>
        <taxon>Pseudomonadati</taxon>
        <taxon>Pseudomonadota</taxon>
        <taxon>Gammaproteobacteria</taxon>
        <taxon>Alteromonadales</taxon>
        <taxon>Idiomarinaceae</taxon>
        <taxon>Aliidiomarina</taxon>
    </lineage>
</organism>
<dbReference type="InterPro" id="IPR023614">
    <property type="entry name" value="Porin_dom_sf"/>
</dbReference>
<gene>
    <name evidence="3" type="ORF">FM042_11175</name>
</gene>
<protein>
    <submittedName>
        <fullName evidence="3">Carbohydrate porin</fullName>
    </submittedName>
</protein>
<keyword evidence="2" id="KW-0732">Signal</keyword>